<sequence>MRTETDVAIARRIRTGVAAYSERIRAERAGLLTLTQTAVLGQVYRHGALTPGEIADRLRAKPQTLTRVLAALEESALITRTPDPDDRRQSLITITDTGRATLRDEMHPRDVFAAALIAHELTAEERDLLTIAARLLERLATAGDPPVRTEP</sequence>
<dbReference type="SUPFAM" id="SSF46785">
    <property type="entry name" value="Winged helix' DNA-binding domain"/>
    <property type="match status" value="1"/>
</dbReference>
<name>A0A239LD32_9ACTN</name>
<dbReference type="Gene3D" id="1.10.10.10">
    <property type="entry name" value="Winged helix-like DNA-binding domain superfamily/Winged helix DNA-binding domain"/>
    <property type="match status" value="1"/>
</dbReference>
<dbReference type="Gene3D" id="1.10.287.100">
    <property type="match status" value="1"/>
</dbReference>
<dbReference type="PANTHER" id="PTHR39515">
    <property type="entry name" value="CONSERVED PROTEIN"/>
    <property type="match status" value="1"/>
</dbReference>
<protein>
    <submittedName>
        <fullName evidence="2">DNA-binding transcriptional regulator, MarR family</fullName>
    </submittedName>
</protein>
<evidence type="ECO:0000313" key="3">
    <source>
        <dbReference type="Proteomes" id="UP000198362"/>
    </source>
</evidence>
<dbReference type="SMART" id="SM00347">
    <property type="entry name" value="HTH_MARR"/>
    <property type="match status" value="1"/>
</dbReference>
<dbReference type="AlphaFoldDB" id="A0A239LD32"/>
<dbReference type="GO" id="GO:0003677">
    <property type="term" value="F:DNA binding"/>
    <property type="evidence" value="ECO:0007669"/>
    <property type="project" value="UniProtKB-KW"/>
</dbReference>
<dbReference type="PANTHER" id="PTHR39515:SF2">
    <property type="entry name" value="HTH-TYPE TRANSCRIPTIONAL REGULATOR RV0880"/>
    <property type="match status" value="1"/>
</dbReference>
<reference evidence="2 3" key="1">
    <citation type="submission" date="2017-06" db="EMBL/GenBank/DDBJ databases">
        <authorList>
            <person name="Kim H.J."/>
            <person name="Triplett B.A."/>
        </authorList>
    </citation>
    <scope>NUCLEOTIDE SEQUENCE [LARGE SCALE GENOMIC DNA]</scope>
    <source>
        <strain evidence="2 3">CGMCC 4.5593</strain>
    </source>
</reference>
<accession>A0A239LD32</accession>
<dbReference type="GO" id="GO:0003700">
    <property type="term" value="F:DNA-binding transcription factor activity"/>
    <property type="evidence" value="ECO:0007669"/>
    <property type="project" value="InterPro"/>
</dbReference>
<keyword evidence="2" id="KW-0238">DNA-binding</keyword>
<dbReference type="PRINTS" id="PR00598">
    <property type="entry name" value="HTHMARR"/>
</dbReference>
<evidence type="ECO:0000313" key="2">
    <source>
        <dbReference type="EMBL" id="SNT27828.1"/>
    </source>
</evidence>
<dbReference type="InterPro" id="IPR052526">
    <property type="entry name" value="HTH-type_Bedaq_tolerance"/>
</dbReference>
<organism evidence="2 3">
    <name type="scientific">Asanoa hainanensis</name>
    <dbReference type="NCBI Taxonomy" id="560556"/>
    <lineage>
        <taxon>Bacteria</taxon>
        <taxon>Bacillati</taxon>
        <taxon>Actinomycetota</taxon>
        <taxon>Actinomycetes</taxon>
        <taxon>Micromonosporales</taxon>
        <taxon>Micromonosporaceae</taxon>
        <taxon>Asanoa</taxon>
    </lineage>
</organism>
<proteinExistence type="predicted"/>
<dbReference type="EMBL" id="FZPH01000004">
    <property type="protein sequence ID" value="SNT27828.1"/>
    <property type="molecule type" value="Genomic_DNA"/>
</dbReference>
<dbReference type="InterPro" id="IPR036390">
    <property type="entry name" value="WH_DNA-bd_sf"/>
</dbReference>
<dbReference type="RefSeq" id="WP_089247903.1">
    <property type="nucleotide sequence ID" value="NZ_FZPH01000004.1"/>
</dbReference>
<dbReference type="PROSITE" id="PS50995">
    <property type="entry name" value="HTH_MARR_2"/>
    <property type="match status" value="1"/>
</dbReference>
<dbReference type="InterPro" id="IPR000835">
    <property type="entry name" value="HTH_MarR-typ"/>
</dbReference>
<keyword evidence="3" id="KW-1185">Reference proteome</keyword>
<dbReference type="Proteomes" id="UP000198362">
    <property type="component" value="Unassembled WGS sequence"/>
</dbReference>
<feature type="domain" description="HTH marR-type" evidence="1">
    <location>
        <begin position="1"/>
        <end position="141"/>
    </location>
</feature>
<dbReference type="Pfam" id="PF01047">
    <property type="entry name" value="MarR"/>
    <property type="match status" value="1"/>
</dbReference>
<dbReference type="InterPro" id="IPR036388">
    <property type="entry name" value="WH-like_DNA-bd_sf"/>
</dbReference>
<dbReference type="OrthoDB" id="5022690at2"/>
<evidence type="ECO:0000259" key="1">
    <source>
        <dbReference type="PROSITE" id="PS50995"/>
    </source>
</evidence>
<gene>
    <name evidence="2" type="ORF">SAMN05421812_104189</name>
</gene>